<protein>
    <recommendedName>
        <fullName evidence="3">Histone deacetylase</fullName>
    </recommendedName>
</protein>
<sequence length="203" mass="22015">MNRHDLVWYVGYGSNTLPARLDAYLGGSAADSRFGAHAAPRTLSPPREHRWITVPHAVYFAGVSARWTGASAFLSLALSPDSIARAYLLEWSALDHIATVENAQTEQTLDVRASVPTRPGAWSLLPVEVSSEPHRGKYDAALRLNDIDGVPALTLTSSHVREPGVPADGYRDVIAEGLRDNPFGVDPDAYLAAAVERSAFVRR</sequence>
<proteinExistence type="predicted"/>
<organism evidence="1 2">
    <name type="scientific">Rhodococcoides corynebacterioides</name>
    <dbReference type="NCBI Taxonomy" id="53972"/>
    <lineage>
        <taxon>Bacteria</taxon>
        <taxon>Bacillati</taxon>
        <taxon>Actinomycetota</taxon>
        <taxon>Actinomycetes</taxon>
        <taxon>Mycobacteriales</taxon>
        <taxon>Nocardiaceae</taxon>
        <taxon>Rhodococcoides</taxon>
    </lineage>
</organism>
<evidence type="ECO:0000313" key="1">
    <source>
        <dbReference type="EMBL" id="MBM7415100.1"/>
    </source>
</evidence>
<evidence type="ECO:0008006" key="3">
    <source>
        <dbReference type="Google" id="ProtNLM"/>
    </source>
</evidence>
<dbReference type="EMBL" id="JAFBBK010000001">
    <property type="protein sequence ID" value="MBM7415100.1"/>
    <property type="molecule type" value="Genomic_DNA"/>
</dbReference>
<evidence type="ECO:0000313" key="2">
    <source>
        <dbReference type="Proteomes" id="UP000703038"/>
    </source>
</evidence>
<keyword evidence="2" id="KW-1185">Reference proteome</keyword>
<name>A0ABS2KTX5_9NOCA</name>
<comment type="caution">
    <text evidence="1">The sequence shown here is derived from an EMBL/GenBank/DDBJ whole genome shotgun (WGS) entry which is preliminary data.</text>
</comment>
<accession>A0ABS2KTX5</accession>
<reference evidence="1 2" key="1">
    <citation type="submission" date="2021-01" db="EMBL/GenBank/DDBJ databases">
        <title>Genomics of switchgrass bacterial isolates.</title>
        <authorList>
            <person name="Shade A."/>
        </authorList>
    </citation>
    <scope>NUCLEOTIDE SEQUENCE [LARGE SCALE GENOMIC DNA]</scope>
    <source>
        <strain evidence="1 2">PvP111</strain>
    </source>
</reference>
<dbReference type="Proteomes" id="UP000703038">
    <property type="component" value="Unassembled WGS sequence"/>
</dbReference>
<gene>
    <name evidence="1" type="ORF">JOE42_001833</name>
</gene>
<dbReference type="RefSeq" id="WP_204868059.1">
    <property type="nucleotide sequence ID" value="NZ_JAFBBK010000001.1"/>
</dbReference>
<dbReference type="Gene3D" id="3.10.490.10">
    <property type="entry name" value="Gamma-glutamyl cyclotransferase-like"/>
    <property type="match status" value="1"/>
</dbReference>